<evidence type="ECO:0000313" key="2">
    <source>
        <dbReference type="Proteomes" id="UP000595437"/>
    </source>
</evidence>
<reference evidence="2" key="1">
    <citation type="submission" date="2021-01" db="EMBL/GenBank/DDBJ databases">
        <title>Caligus Genome Assembly.</title>
        <authorList>
            <person name="Gallardo-Escarate C."/>
        </authorList>
    </citation>
    <scope>NUCLEOTIDE SEQUENCE [LARGE SCALE GENOMIC DNA]</scope>
</reference>
<accession>A0A7T8GXQ4</accession>
<sequence>MSLRGGFFTTGVACVEGRGGLPYTEISRGRTLTAPDFTAQRHLWQSRLT</sequence>
<keyword evidence="2" id="KW-1185">Reference proteome</keyword>
<dbReference type="AlphaFoldDB" id="A0A7T8GXQ4"/>
<evidence type="ECO:0000313" key="1">
    <source>
        <dbReference type="EMBL" id="QQP39411.1"/>
    </source>
</evidence>
<proteinExistence type="predicted"/>
<gene>
    <name evidence="1" type="ORF">FKW44_020286</name>
</gene>
<organism evidence="1 2">
    <name type="scientific">Caligus rogercresseyi</name>
    <name type="common">Sea louse</name>
    <dbReference type="NCBI Taxonomy" id="217165"/>
    <lineage>
        <taxon>Eukaryota</taxon>
        <taxon>Metazoa</taxon>
        <taxon>Ecdysozoa</taxon>
        <taxon>Arthropoda</taxon>
        <taxon>Crustacea</taxon>
        <taxon>Multicrustacea</taxon>
        <taxon>Hexanauplia</taxon>
        <taxon>Copepoda</taxon>
        <taxon>Siphonostomatoida</taxon>
        <taxon>Caligidae</taxon>
        <taxon>Caligus</taxon>
    </lineage>
</organism>
<dbReference type="EMBL" id="CP045903">
    <property type="protein sequence ID" value="QQP39411.1"/>
    <property type="molecule type" value="Genomic_DNA"/>
</dbReference>
<protein>
    <submittedName>
        <fullName evidence="1">Uncharacterized protein</fullName>
    </submittedName>
</protein>
<dbReference type="Proteomes" id="UP000595437">
    <property type="component" value="Chromosome 14"/>
</dbReference>
<name>A0A7T8GXQ4_CALRO</name>